<keyword evidence="9" id="KW-0472">Membrane</keyword>
<keyword evidence="9" id="KW-1133">Transmembrane helix</keyword>
<evidence type="ECO:0000256" key="8">
    <source>
        <dbReference type="ARBA" id="ARBA00023012"/>
    </source>
</evidence>
<evidence type="ECO:0000313" key="11">
    <source>
        <dbReference type="EMBL" id="SOC57678.1"/>
    </source>
</evidence>
<keyword evidence="12" id="KW-1185">Reference proteome</keyword>
<dbReference type="PANTHER" id="PTHR24421">
    <property type="entry name" value="NITRATE/NITRITE SENSOR PROTEIN NARX-RELATED"/>
    <property type="match status" value="1"/>
</dbReference>
<evidence type="ECO:0000256" key="9">
    <source>
        <dbReference type="SAM" id="Phobius"/>
    </source>
</evidence>
<evidence type="ECO:0000259" key="10">
    <source>
        <dbReference type="SMART" id="SM00387"/>
    </source>
</evidence>
<evidence type="ECO:0000313" key="12">
    <source>
        <dbReference type="Proteomes" id="UP000219688"/>
    </source>
</evidence>
<protein>
    <recommendedName>
        <fullName evidence="2">histidine kinase</fullName>
        <ecNumber evidence="2">2.7.13.3</ecNumber>
    </recommendedName>
</protein>
<dbReference type="InterPro" id="IPR050482">
    <property type="entry name" value="Sensor_HK_TwoCompSys"/>
</dbReference>
<evidence type="ECO:0000256" key="4">
    <source>
        <dbReference type="ARBA" id="ARBA00022679"/>
    </source>
</evidence>
<keyword evidence="9" id="KW-0812">Transmembrane</keyword>
<dbReference type="PANTHER" id="PTHR24421:SF10">
    <property type="entry name" value="NITRATE_NITRITE SENSOR PROTEIN NARQ"/>
    <property type="match status" value="1"/>
</dbReference>
<dbReference type="CDD" id="cd16917">
    <property type="entry name" value="HATPase_UhpB-NarQ-NarX-like"/>
    <property type="match status" value="1"/>
</dbReference>
<dbReference type="SMART" id="SM00387">
    <property type="entry name" value="HATPase_c"/>
    <property type="match status" value="1"/>
</dbReference>
<dbReference type="Gene3D" id="1.20.5.1930">
    <property type="match status" value="1"/>
</dbReference>
<keyword evidence="8" id="KW-0902">Two-component regulatory system</keyword>
<feature type="transmembrane region" description="Helical" evidence="9">
    <location>
        <begin position="208"/>
        <end position="229"/>
    </location>
</feature>
<evidence type="ECO:0000256" key="3">
    <source>
        <dbReference type="ARBA" id="ARBA00022553"/>
    </source>
</evidence>
<gene>
    <name evidence="11" type="ORF">SAMN05421879_11514</name>
</gene>
<feature type="transmembrane region" description="Helical" evidence="9">
    <location>
        <begin position="180"/>
        <end position="202"/>
    </location>
</feature>
<dbReference type="SUPFAM" id="SSF55874">
    <property type="entry name" value="ATPase domain of HSP90 chaperone/DNA topoisomerase II/histidine kinase"/>
    <property type="match status" value="1"/>
</dbReference>
<dbReference type="Gene3D" id="3.30.565.10">
    <property type="entry name" value="Histidine kinase-like ATPase, C-terminal domain"/>
    <property type="match status" value="1"/>
</dbReference>
<dbReference type="Pfam" id="PF07730">
    <property type="entry name" value="HisKA_3"/>
    <property type="match status" value="1"/>
</dbReference>
<dbReference type="InterPro" id="IPR036890">
    <property type="entry name" value="HATPase_C_sf"/>
</dbReference>
<dbReference type="GO" id="GO:0016020">
    <property type="term" value="C:membrane"/>
    <property type="evidence" value="ECO:0007669"/>
    <property type="project" value="InterPro"/>
</dbReference>
<dbReference type="GO" id="GO:0005524">
    <property type="term" value="F:ATP binding"/>
    <property type="evidence" value="ECO:0007669"/>
    <property type="project" value="UniProtKB-KW"/>
</dbReference>
<evidence type="ECO:0000256" key="6">
    <source>
        <dbReference type="ARBA" id="ARBA00022777"/>
    </source>
</evidence>
<comment type="catalytic activity">
    <reaction evidence="1">
        <text>ATP + protein L-histidine = ADP + protein N-phospho-L-histidine.</text>
        <dbReference type="EC" id="2.7.13.3"/>
    </reaction>
</comment>
<feature type="transmembrane region" description="Helical" evidence="9">
    <location>
        <begin position="6"/>
        <end position="26"/>
    </location>
</feature>
<keyword evidence="7" id="KW-0067">ATP-binding</keyword>
<accession>A0A285VVQ9</accession>
<name>A0A285VVQ9_9MICO</name>
<feature type="transmembrane region" description="Helical" evidence="9">
    <location>
        <begin position="139"/>
        <end position="160"/>
    </location>
</feature>
<dbReference type="InterPro" id="IPR011712">
    <property type="entry name" value="Sig_transdc_His_kin_sub3_dim/P"/>
</dbReference>
<dbReference type="EC" id="2.7.13.3" evidence="2"/>
<dbReference type="AlphaFoldDB" id="A0A285VVQ9"/>
<dbReference type="GO" id="GO:0046983">
    <property type="term" value="F:protein dimerization activity"/>
    <property type="evidence" value="ECO:0007669"/>
    <property type="project" value="InterPro"/>
</dbReference>
<evidence type="ECO:0000256" key="7">
    <source>
        <dbReference type="ARBA" id="ARBA00022840"/>
    </source>
</evidence>
<dbReference type="InterPro" id="IPR003594">
    <property type="entry name" value="HATPase_dom"/>
</dbReference>
<reference evidence="12" key="1">
    <citation type="submission" date="2017-08" db="EMBL/GenBank/DDBJ databases">
        <authorList>
            <person name="Varghese N."/>
            <person name="Submissions S."/>
        </authorList>
    </citation>
    <scope>NUCLEOTIDE SEQUENCE [LARGE SCALE GENOMIC DNA]</scope>
    <source>
        <strain evidence="12">USBA17B2</strain>
    </source>
</reference>
<dbReference type="EMBL" id="OBQK01000015">
    <property type="protein sequence ID" value="SOC57678.1"/>
    <property type="molecule type" value="Genomic_DNA"/>
</dbReference>
<dbReference type="RefSeq" id="WP_097189117.1">
    <property type="nucleotide sequence ID" value="NZ_OBQK01000015.1"/>
</dbReference>
<dbReference type="Pfam" id="PF02518">
    <property type="entry name" value="HATPase_c"/>
    <property type="match status" value="1"/>
</dbReference>
<proteinExistence type="predicted"/>
<evidence type="ECO:0000256" key="1">
    <source>
        <dbReference type="ARBA" id="ARBA00000085"/>
    </source>
</evidence>
<organism evidence="11 12">
    <name type="scientific">Ornithinimicrobium cerasi</name>
    <dbReference type="NCBI Taxonomy" id="2248773"/>
    <lineage>
        <taxon>Bacteria</taxon>
        <taxon>Bacillati</taxon>
        <taxon>Actinomycetota</taxon>
        <taxon>Actinomycetes</taxon>
        <taxon>Micrococcales</taxon>
        <taxon>Ornithinimicrobiaceae</taxon>
        <taxon>Ornithinimicrobium</taxon>
    </lineage>
</organism>
<dbReference type="Proteomes" id="UP000219688">
    <property type="component" value="Unassembled WGS sequence"/>
</dbReference>
<feature type="domain" description="Histidine kinase/HSP90-like ATPase" evidence="10">
    <location>
        <begin position="356"/>
        <end position="446"/>
    </location>
</feature>
<evidence type="ECO:0000256" key="5">
    <source>
        <dbReference type="ARBA" id="ARBA00022741"/>
    </source>
</evidence>
<keyword evidence="3" id="KW-0597">Phosphoprotein</keyword>
<sequence length="448" mass="46273">MNVDAGVAVPLLGWLSSGLAAVALTPRNRTARALLAAGVLLVGSWLCEGAAAGTDGASASGAFLRVLTDVLFLGGLASVVAVLSTYPDGRFDRAWTRVATQVLAVLAVLGPAAQLVGSSELVVGGEPSTAAPNPFAIDALTPLGAAGGAVVASEPAWLVLGVGMLGARFVRSSPADRRELLRPLAGAGLLAVLLVVVVTSWVTDTAVAVSVPLFLLALGLFPVVLLVGISAQSRRLAGDLAASRGRLAAAEDEVRRSIERDLHDGVQQQLMALLSLTELAARQLRRDPVRAELTLADVRSQARDTVEDLREVVSGIRPPVLADSGVAAALESRLARLPETVQVDADAARGMRWPPGIEATAYFVACEGVTNALKHASGARVRVTLEGDPDQLVVEVRDDGPGLGTTANGTGLAGLRDRVESWGGTFEVRTDAPRGTLVRARLPVGALR</sequence>
<keyword evidence="4" id="KW-0808">Transferase</keyword>
<evidence type="ECO:0000256" key="2">
    <source>
        <dbReference type="ARBA" id="ARBA00012438"/>
    </source>
</evidence>
<feature type="transmembrane region" description="Helical" evidence="9">
    <location>
        <begin position="33"/>
        <end position="51"/>
    </location>
</feature>
<dbReference type="GO" id="GO:0000155">
    <property type="term" value="F:phosphorelay sensor kinase activity"/>
    <property type="evidence" value="ECO:0007669"/>
    <property type="project" value="InterPro"/>
</dbReference>
<feature type="transmembrane region" description="Helical" evidence="9">
    <location>
        <begin position="98"/>
        <end position="119"/>
    </location>
</feature>
<feature type="transmembrane region" description="Helical" evidence="9">
    <location>
        <begin position="63"/>
        <end position="86"/>
    </location>
</feature>
<keyword evidence="5" id="KW-0547">Nucleotide-binding</keyword>
<keyword evidence="6 11" id="KW-0418">Kinase</keyword>